<reference evidence="2" key="1">
    <citation type="journal article" date="2014" name="Int. J. Syst. Evol. Microbiol.">
        <title>Complete genome of a new Firmicutes species belonging to the dominant human colonic microbiota ('Ruminococcus bicirculans') reveals two chromosomes and a selective capacity to utilize plant glucans.</title>
        <authorList>
            <consortium name="NISC Comparative Sequencing Program"/>
            <person name="Wegmann U."/>
            <person name="Louis P."/>
            <person name="Goesmann A."/>
            <person name="Henrissat B."/>
            <person name="Duncan S.H."/>
            <person name="Flint H.J."/>
        </authorList>
    </citation>
    <scope>NUCLEOTIDE SEQUENCE</scope>
    <source>
        <strain evidence="2">NBRC 108216</strain>
    </source>
</reference>
<evidence type="ECO:0000313" key="3">
    <source>
        <dbReference type="Proteomes" id="UP001161390"/>
    </source>
</evidence>
<evidence type="ECO:0000313" key="2">
    <source>
        <dbReference type="EMBL" id="GLQ19589.1"/>
    </source>
</evidence>
<proteinExistence type="predicted"/>
<sequence length="143" mass="16134">MKWFAFITALIAFSPASLLANVLVDAEGTWGTIVINETGDVVTEDYVCDGEPIRIEIDSSAKRLTSYRNVSEKTHADIIAHGENWLTLKYDGEERTMSNGEPQIWTLFMANADSFVWVRQDWIEDGRIANHTSPRHRCTPAMS</sequence>
<gene>
    <name evidence="2" type="ORF">GCM10007854_05440</name>
</gene>
<keyword evidence="1" id="KW-0732">Signal</keyword>
<dbReference type="Proteomes" id="UP001161390">
    <property type="component" value="Unassembled WGS sequence"/>
</dbReference>
<evidence type="ECO:0000256" key="1">
    <source>
        <dbReference type="SAM" id="SignalP"/>
    </source>
</evidence>
<protein>
    <submittedName>
        <fullName evidence="2">Uncharacterized protein</fullName>
    </submittedName>
</protein>
<organism evidence="2 3">
    <name type="scientific">Algimonas porphyrae</name>
    <dbReference type="NCBI Taxonomy" id="1128113"/>
    <lineage>
        <taxon>Bacteria</taxon>
        <taxon>Pseudomonadati</taxon>
        <taxon>Pseudomonadota</taxon>
        <taxon>Alphaproteobacteria</taxon>
        <taxon>Maricaulales</taxon>
        <taxon>Robiginitomaculaceae</taxon>
        <taxon>Algimonas</taxon>
    </lineage>
</organism>
<reference evidence="2" key="2">
    <citation type="submission" date="2023-01" db="EMBL/GenBank/DDBJ databases">
        <title>Draft genome sequence of Algimonas porphyrae strain NBRC 108216.</title>
        <authorList>
            <person name="Sun Q."/>
            <person name="Mori K."/>
        </authorList>
    </citation>
    <scope>NUCLEOTIDE SEQUENCE</scope>
    <source>
        <strain evidence="2">NBRC 108216</strain>
    </source>
</reference>
<comment type="caution">
    <text evidence="2">The sequence shown here is derived from an EMBL/GenBank/DDBJ whole genome shotgun (WGS) entry which is preliminary data.</text>
</comment>
<keyword evidence="3" id="KW-1185">Reference proteome</keyword>
<feature type="signal peptide" evidence="1">
    <location>
        <begin position="1"/>
        <end position="20"/>
    </location>
</feature>
<feature type="chain" id="PRO_5047204629" evidence="1">
    <location>
        <begin position="21"/>
        <end position="143"/>
    </location>
</feature>
<name>A0ABQ5UYS6_9PROT</name>
<dbReference type="RefSeq" id="WP_284369374.1">
    <property type="nucleotide sequence ID" value="NZ_BSNJ01000001.1"/>
</dbReference>
<accession>A0ABQ5UYS6</accession>
<dbReference type="EMBL" id="BSNJ01000001">
    <property type="protein sequence ID" value="GLQ19589.1"/>
    <property type="molecule type" value="Genomic_DNA"/>
</dbReference>